<organism evidence="1 2">
    <name type="scientific">Cyphomyrmex costatus</name>
    <dbReference type="NCBI Taxonomy" id="456900"/>
    <lineage>
        <taxon>Eukaryota</taxon>
        <taxon>Metazoa</taxon>
        <taxon>Ecdysozoa</taxon>
        <taxon>Arthropoda</taxon>
        <taxon>Hexapoda</taxon>
        <taxon>Insecta</taxon>
        <taxon>Pterygota</taxon>
        <taxon>Neoptera</taxon>
        <taxon>Endopterygota</taxon>
        <taxon>Hymenoptera</taxon>
        <taxon>Apocrita</taxon>
        <taxon>Aculeata</taxon>
        <taxon>Formicoidea</taxon>
        <taxon>Formicidae</taxon>
        <taxon>Myrmicinae</taxon>
        <taxon>Cyphomyrmex</taxon>
    </lineage>
</organism>
<proteinExistence type="predicted"/>
<evidence type="ECO:0000313" key="1">
    <source>
        <dbReference type="EMBL" id="KYM98184.1"/>
    </source>
</evidence>
<dbReference type="EMBL" id="KQ978009">
    <property type="protein sequence ID" value="KYM98184.1"/>
    <property type="molecule type" value="Genomic_DNA"/>
</dbReference>
<sequence>INLHNGYRILNTLSSFIKVHKDKLNKFQSQNVVYQINCQDCNASYVEQTKRQLKTHINEHRNNIWEAALILDVEKNYCKRIISEMLKNKTKALTLKKIRIV</sequence>
<reference evidence="1 2" key="1">
    <citation type="submission" date="2016-03" db="EMBL/GenBank/DDBJ databases">
        <title>Cyphomyrmex costatus WGS genome.</title>
        <authorList>
            <person name="Nygaard S."/>
            <person name="Hu H."/>
            <person name="Boomsma J."/>
            <person name="Zhang G."/>
        </authorList>
    </citation>
    <scope>NUCLEOTIDE SEQUENCE [LARGE SCALE GENOMIC DNA]</scope>
    <source>
        <strain evidence="1">MS0001</strain>
        <tissue evidence="1">Whole body</tissue>
    </source>
</reference>
<dbReference type="Proteomes" id="UP000078542">
    <property type="component" value="Unassembled WGS sequence"/>
</dbReference>
<dbReference type="AlphaFoldDB" id="A0A195CBE4"/>
<evidence type="ECO:0000313" key="2">
    <source>
        <dbReference type="Proteomes" id="UP000078542"/>
    </source>
</evidence>
<name>A0A195CBE4_9HYME</name>
<keyword evidence="2" id="KW-1185">Reference proteome</keyword>
<feature type="non-terminal residue" evidence="1">
    <location>
        <position position="1"/>
    </location>
</feature>
<evidence type="ECO:0008006" key="3">
    <source>
        <dbReference type="Google" id="ProtNLM"/>
    </source>
</evidence>
<protein>
    <recommendedName>
        <fullName evidence="3">C2H2-type domain-containing protein</fullName>
    </recommendedName>
</protein>
<accession>A0A195CBE4</accession>
<gene>
    <name evidence="1" type="ORF">ALC62_11175</name>
</gene>